<keyword evidence="3" id="KW-1185">Reference proteome</keyword>
<sequence>MDTGIDDIKIWSGIYAADKTRAYLWDMDGRRDHREALDDAGLRNELAKLVRSSLSAEHAVNDTVHNHLPQGPFWKSSEIRETPSPTPNRQFVIVATVGDPVKSHRQMQLRRETFDYLTRGAGFDASIVHDFFTNMLPATSYNFEYDQNDETPSYMTIAFRCPKNSSCLTGVMRIHLASLDCFTFFTGAFAEDVSRILSHCANDKAALRAHPLFFLTMVYENRSEAWMTWTARVWNQVLEIETATNMTHPRWKARQQIEEHRLKSLSAVDTLLNQLHAMHVELCHARTVMASAFRLAEAISEIAAEVNKKRQDLGLRPMSMQQKSDFEYRIRHITARLTSMSDRVTELRDRLNGQINVSYNLIAQKDSKVNFAIAQLQSYDSRTIKGIAILTLLFLPTTLISTLWTTNLFRLNGNLNWQVYLTASLVLTLLVFAGWAIYVRISRDRDDARWAGFAVNDLGIYSSEELAAHDMEHTLTFSHEKPHVSV</sequence>
<feature type="transmembrane region" description="Helical" evidence="1">
    <location>
        <begin position="387"/>
        <end position="405"/>
    </location>
</feature>
<gene>
    <name evidence="2" type="ORF">S40285_01796</name>
</gene>
<keyword evidence="1" id="KW-0472">Membrane</keyword>
<evidence type="ECO:0000313" key="3">
    <source>
        <dbReference type="Proteomes" id="UP000028524"/>
    </source>
</evidence>
<dbReference type="GO" id="GO:0016020">
    <property type="term" value="C:membrane"/>
    <property type="evidence" value="ECO:0007669"/>
    <property type="project" value="InterPro"/>
</dbReference>
<evidence type="ECO:0000313" key="2">
    <source>
        <dbReference type="EMBL" id="KFA63338.1"/>
    </source>
</evidence>
<name>A0A084QHA3_STAC4</name>
<protein>
    <submittedName>
        <fullName evidence="2">Uncharacterized protein</fullName>
    </submittedName>
</protein>
<feature type="transmembrane region" description="Helical" evidence="1">
    <location>
        <begin position="417"/>
        <end position="439"/>
    </location>
</feature>
<dbReference type="InterPro" id="IPR002523">
    <property type="entry name" value="MgTranspt_CorA/ZnTranspt_ZntB"/>
</dbReference>
<dbReference type="OMA" id="IVYENRY"/>
<dbReference type="AlphaFoldDB" id="A0A084QHA3"/>
<organism evidence="2 3">
    <name type="scientific">Stachybotrys chlorohalonatus (strain IBT 40285)</name>
    <dbReference type="NCBI Taxonomy" id="1283841"/>
    <lineage>
        <taxon>Eukaryota</taxon>
        <taxon>Fungi</taxon>
        <taxon>Dikarya</taxon>
        <taxon>Ascomycota</taxon>
        <taxon>Pezizomycotina</taxon>
        <taxon>Sordariomycetes</taxon>
        <taxon>Hypocreomycetidae</taxon>
        <taxon>Hypocreales</taxon>
        <taxon>Stachybotryaceae</taxon>
        <taxon>Stachybotrys</taxon>
    </lineage>
</organism>
<keyword evidence="1" id="KW-0812">Transmembrane</keyword>
<evidence type="ECO:0000256" key="1">
    <source>
        <dbReference type="SAM" id="Phobius"/>
    </source>
</evidence>
<dbReference type="Pfam" id="PF01544">
    <property type="entry name" value="CorA"/>
    <property type="match status" value="1"/>
</dbReference>
<reference evidence="2 3" key="1">
    <citation type="journal article" date="2014" name="BMC Genomics">
        <title>Comparative genome sequencing reveals chemotype-specific gene clusters in the toxigenic black mold Stachybotrys.</title>
        <authorList>
            <person name="Semeiks J."/>
            <person name="Borek D."/>
            <person name="Otwinowski Z."/>
            <person name="Grishin N.V."/>
        </authorList>
    </citation>
    <scope>NUCLEOTIDE SEQUENCE [LARGE SCALE GENOMIC DNA]</scope>
    <source>
        <strain evidence="2 3">IBT 40285</strain>
    </source>
</reference>
<dbReference type="InParanoid" id="A0A084QHA3"/>
<dbReference type="EMBL" id="KL660741">
    <property type="protein sequence ID" value="KFA63338.1"/>
    <property type="molecule type" value="Genomic_DNA"/>
</dbReference>
<dbReference type="Proteomes" id="UP000028524">
    <property type="component" value="Unassembled WGS sequence"/>
</dbReference>
<dbReference type="Gene3D" id="1.20.58.340">
    <property type="entry name" value="Magnesium transport protein CorA, transmembrane region"/>
    <property type="match status" value="1"/>
</dbReference>
<dbReference type="OrthoDB" id="5030973at2759"/>
<dbReference type="GO" id="GO:0046873">
    <property type="term" value="F:metal ion transmembrane transporter activity"/>
    <property type="evidence" value="ECO:0007669"/>
    <property type="project" value="InterPro"/>
</dbReference>
<proteinExistence type="predicted"/>
<accession>A0A084QHA3</accession>
<dbReference type="HOGENOM" id="CLU_611356_0_0_1"/>
<keyword evidence="1" id="KW-1133">Transmembrane helix</keyword>